<sequence length="85" mass="8273">MSSRTARAVPRVITTLLVVPATGLLASGVANAGETAQAAVAASVGTTGLVPIVAVALGVGGMVAGVVRGLRGQTKVDPANERINP</sequence>
<organism evidence="3 4">
    <name type="scientific">Crossiella cryophila</name>
    <dbReference type="NCBI Taxonomy" id="43355"/>
    <lineage>
        <taxon>Bacteria</taxon>
        <taxon>Bacillati</taxon>
        <taxon>Actinomycetota</taxon>
        <taxon>Actinomycetes</taxon>
        <taxon>Pseudonocardiales</taxon>
        <taxon>Pseudonocardiaceae</taxon>
        <taxon>Crossiella</taxon>
    </lineage>
</organism>
<dbReference type="RefSeq" id="WP_185001615.1">
    <property type="nucleotide sequence ID" value="NZ_BAAAUI010000031.1"/>
</dbReference>
<evidence type="ECO:0000256" key="2">
    <source>
        <dbReference type="SAM" id="SignalP"/>
    </source>
</evidence>
<evidence type="ECO:0000313" key="3">
    <source>
        <dbReference type="EMBL" id="MBB4675674.1"/>
    </source>
</evidence>
<comment type="caution">
    <text evidence="3">The sequence shown here is derived from an EMBL/GenBank/DDBJ whole genome shotgun (WGS) entry which is preliminary data.</text>
</comment>
<reference evidence="3 4" key="1">
    <citation type="submission" date="2020-08" db="EMBL/GenBank/DDBJ databases">
        <title>Sequencing the genomes of 1000 actinobacteria strains.</title>
        <authorList>
            <person name="Klenk H.-P."/>
        </authorList>
    </citation>
    <scope>NUCLEOTIDE SEQUENCE [LARGE SCALE GENOMIC DNA]</scope>
    <source>
        <strain evidence="3 4">DSM 44230</strain>
    </source>
</reference>
<keyword evidence="1" id="KW-0812">Transmembrane</keyword>
<keyword evidence="4" id="KW-1185">Reference proteome</keyword>
<evidence type="ECO:0000313" key="4">
    <source>
        <dbReference type="Proteomes" id="UP000533598"/>
    </source>
</evidence>
<name>A0A7W7C6W8_9PSEU</name>
<dbReference type="EMBL" id="JACHMH010000001">
    <property type="protein sequence ID" value="MBB4675674.1"/>
    <property type="molecule type" value="Genomic_DNA"/>
</dbReference>
<keyword evidence="2" id="KW-0732">Signal</keyword>
<dbReference type="Proteomes" id="UP000533598">
    <property type="component" value="Unassembled WGS sequence"/>
</dbReference>
<keyword evidence="1" id="KW-1133">Transmembrane helix</keyword>
<proteinExistence type="predicted"/>
<gene>
    <name evidence="3" type="ORF">HNR67_001792</name>
</gene>
<feature type="signal peptide" evidence="2">
    <location>
        <begin position="1"/>
        <end position="32"/>
    </location>
</feature>
<protein>
    <submittedName>
        <fullName evidence="3">Uncharacterized protein</fullName>
    </submittedName>
</protein>
<feature type="transmembrane region" description="Helical" evidence="1">
    <location>
        <begin position="48"/>
        <end position="67"/>
    </location>
</feature>
<evidence type="ECO:0000256" key="1">
    <source>
        <dbReference type="SAM" id="Phobius"/>
    </source>
</evidence>
<feature type="chain" id="PRO_5038801101" evidence="2">
    <location>
        <begin position="33"/>
        <end position="85"/>
    </location>
</feature>
<dbReference type="AlphaFoldDB" id="A0A7W7C6W8"/>
<keyword evidence="1" id="KW-0472">Membrane</keyword>
<accession>A0A7W7C6W8</accession>